<organism evidence="1">
    <name type="scientific">freshwater metagenome</name>
    <dbReference type="NCBI Taxonomy" id="449393"/>
    <lineage>
        <taxon>unclassified sequences</taxon>
        <taxon>metagenomes</taxon>
        <taxon>ecological metagenomes</taxon>
    </lineage>
</organism>
<evidence type="ECO:0000313" key="2">
    <source>
        <dbReference type="EMBL" id="CAB4790819.1"/>
    </source>
</evidence>
<protein>
    <submittedName>
        <fullName evidence="1">Unannotated protein</fullName>
    </submittedName>
</protein>
<reference evidence="1" key="1">
    <citation type="submission" date="2020-05" db="EMBL/GenBank/DDBJ databases">
        <authorList>
            <person name="Chiriac C."/>
            <person name="Salcher M."/>
            <person name="Ghai R."/>
            <person name="Kavagutti S V."/>
        </authorList>
    </citation>
    <scope>NUCLEOTIDE SEQUENCE</scope>
</reference>
<dbReference type="EMBL" id="CAEZVC010000083">
    <property type="protein sequence ID" value="CAB4627819.1"/>
    <property type="molecule type" value="Genomic_DNA"/>
</dbReference>
<dbReference type="AlphaFoldDB" id="A0A6J6IUS0"/>
<evidence type="ECO:0000313" key="1">
    <source>
        <dbReference type="EMBL" id="CAB4627819.1"/>
    </source>
</evidence>
<proteinExistence type="predicted"/>
<name>A0A6J6IUS0_9ZZZZ</name>
<dbReference type="EMBL" id="CAFAAD010000048">
    <property type="protein sequence ID" value="CAB4790819.1"/>
    <property type="molecule type" value="Genomic_DNA"/>
</dbReference>
<sequence>MTLRVVSEPPAVITVAFAAEAEATKLAATVANAAPARTTRLNKGLFTALGPFLGTETPSMRPTALGSQPTQTLLT</sequence>
<gene>
    <name evidence="1" type="ORF">UFOPK1906_01274</name>
    <name evidence="2" type="ORF">UFOPK2969_00791</name>
</gene>
<accession>A0A6J6IUS0</accession>